<evidence type="ECO:0000313" key="1">
    <source>
        <dbReference type="EMBL" id="SPF34782.1"/>
    </source>
</evidence>
<dbReference type="AlphaFoldDB" id="A0A2U3K546"/>
<dbReference type="InterPro" id="IPR014199">
    <property type="entry name" value="Spore_YtxC"/>
</dbReference>
<dbReference type="Proteomes" id="UP000238916">
    <property type="component" value="Unassembled WGS sequence"/>
</dbReference>
<dbReference type="OrthoDB" id="2986513at2"/>
<organism evidence="1 2">
    <name type="scientific">Candidatus Desulfosporosinus infrequens</name>
    <dbReference type="NCBI Taxonomy" id="2043169"/>
    <lineage>
        <taxon>Bacteria</taxon>
        <taxon>Bacillati</taxon>
        <taxon>Bacillota</taxon>
        <taxon>Clostridia</taxon>
        <taxon>Eubacteriales</taxon>
        <taxon>Desulfitobacteriaceae</taxon>
        <taxon>Desulfosporosinus</taxon>
    </lineage>
</organism>
<dbReference type="EMBL" id="OMOF01000048">
    <property type="protein sequence ID" value="SPF34782.1"/>
    <property type="molecule type" value="Genomic_DNA"/>
</dbReference>
<sequence length="290" mass="34475">MEHSVQLGTQKYRETICECLRELREREQLPLQILEQRQGKRWIIQCKFYDPSQEMIEDDGIIQRIHRYYLANALAETILLHWEKEHVRQVIKKKHRFTKDNWQMVTNKALEYLNKGLGQVRGYRVNRKTSLVTQILSCLDQSDVFDIEGFLHFRAQEYKSDVSKAVEFAINEYVVEKEYLEFIQLLRHFVDSQKPRLEILHVGMTPQGRFHLYNNEGVKVTHQYLEDYQLDNVRELGYEDLLVSALIAVAPRQVTLHIRYEGYKDTLQTIRSVFGERVQDCQGCSLCEKF</sequence>
<dbReference type="Pfam" id="PF08812">
    <property type="entry name" value="YtxC"/>
    <property type="match status" value="1"/>
</dbReference>
<evidence type="ECO:0000313" key="2">
    <source>
        <dbReference type="Proteomes" id="UP000238916"/>
    </source>
</evidence>
<protein>
    <submittedName>
        <fullName evidence="1">YtxC-like family protein</fullName>
    </submittedName>
</protein>
<reference evidence="2" key="1">
    <citation type="submission" date="2018-02" db="EMBL/GenBank/DDBJ databases">
        <authorList>
            <person name="Hausmann B."/>
        </authorList>
    </citation>
    <scope>NUCLEOTIDE SEQUENCE [LARGE SCALE GENOMIC DNA]</scope>
    <source>
        <strain evidence="2">Peat soil MAG SbF1</strain>
    </source>
</reference>
<gene>
    <name evidence="1" type="ORF">SBF1_1410017</name>
</gene>
<accession>A0A2U3K546</accession>
<name>A0A2U3K546_9FIRM</name>
<proteinExistence type="predicted"/>